<sequence length="63" mass="6653">MGWGRCCDRGGTVRGGGAVITFSAAGMSFEQQEAFDGMMSIIAVAFVAGMIFWMRRAAKTIAA</sequence>
<comment type="caution">
    <text evidence="7">The sequence shown here is derived from an EMBL/GenBank/DDBJ whole genome shotgun (WGS) entry which is preliminary data.</text>
</comment>
<keyword evidence="5 6" id="KW-0472">Membrane</keyword>
<evidence type="ECO:0000313" key="8">
    <source>
        <dbReference type="Proteomes" id="UP000597656"/>
    </source>
</evidence>
<evidence type="ECO:0000256" key="5">
    <source>
        <dbReference type="ARBA" id="ARBA00023136"/>
    </source>
</evidence>
<name>A0ABQ2IKD9_9PSEU</name>
<dbReference type="EMBL" id="BMNC01000010">
    <property type="protein sequence ID" value="GGN11169.1"/>
    <property type="molecule type" value="Genomic_DNA"/>
</dbReference>
<proteinExistence type="inferred from homology"/>
<evidence type="ECO:0000313" key="7">
    <source>
        <dbReference type="EMBL" id="GGN11169.1"/>
    </source>
</evidence>
<dbReference type="InterPro" id="IPR004923">
    <property type="entry name" value="FTR1/Fip1/EfeU"/>
</dbReference>
<organism evidence="7 8">
    <name type="scientific">Lentzea pudingi</name>
    <dbReference type="NCBI Taxonomy" id="1789439"/>
    <lineage>
        <taxon>Bacteria</taxon>
        <taxon>Bacillati</taxon>
        <taxon>Actinomycetota</taxon>
        <taxon>Actinomycetes</taxon>
        <taxon>Pseudonocardiales</taxon>
        <taxon>Pseudonocardiaceae</taxon>
        <taxon>Lentzea</taxon>
    </lineage>
</organism>
<dbReference type="Pfam" id="PF03239">
    <property type="entry name" value="FTR1"/>
    <property type="match status" value="1"/>
</dbReference>
<comment type="subcellular location">
    <subcellularLocation>
        <location evidence="1">Membrane</location>
        <topology evidence="1">Multi-pass membrane protein</topology>
    </subcellularLocation>
</comment>
<gene>
    <name evidence="7" type="ORF">GCM10011609_58930</name>
</gene>
<evidence type="ECO:0000256" key="1">
    <source>
        <dbReference type="ARBA" id="ARBA00004141"/>
    </source>
</evidence>
<evidence type="ECO:0000256" key="4">
    <source>
        <dbReference type="ARBA" id="ARBA00022989"/>
    </source>
</evidence>
<keyword evidence="4 6" id="KW-1133">Transmembrane helix</keyword>
<dbReference type="Proteomes" id="UP000597656">
    <property type="component" value="Unassembled WGS sequence"/>
</dbReference>
<reference evidence="8" key="1">
    <citation type="journal article" date="2019" name="Int. J. Syst. Evol. Microbiol.">
        <title>The Global Catalogue of Microorganisms (GCM) 10K type strain sequencing project: providing services to taxonomists for standard genome sequencing and annotation.</title>
        <authorList>
            <consortium name="The Broad Institute Genomics Platform"/>
            <consortium name="The Broad Institute Genome Sequencing Center for Infectious Disease"/>
            <person name="Wu L."/>
            <person name="Ma J."/>
        </authorList>
    </citation>
    <scope>NUCLEOTIDE SEQUENCE [LARGE SCALE GENOMIC DNA]</scope>
    <source>
        <strain evidence="8">CGMCC 4.7319</strain>
    </source>
</reference>
<protein>
    <submittedName>
        <fullName evidence="7">Uncharacterized protein</fullName>
    </submittedName>
</protein>
<comment type="similarity">
    <text evidence="2">Belongs to the oxidase-dependent Fe transporter (OFeT) (TC 9.A.10.1) family.</text>
</comment>
<evidence type="ECO:0000256" key="3">
    <source>
        <dbReference type="ARBA" id="ARBA00022692"/>
    </source>
</evidence>
<keyword evidence="3 6" id="KW-0812">Transmembrane</keyword>
<feature type="transmembrane region" description="Helical" evidence="6">
    <location>
        <begin position="37"/>
        <end position="54"/>
    </location>
</feature>
<keyword evidence="8" id="KW-1185">Reference proteome</keyword>
<evidence type="ECO:0000256" key="2">
    <source>
        <dbReference type="ARBA" id="ARBA00008333"/>
    </source>
</evidence>
<evidence type="ECO:0000256" key="6">
    <source>
        <dbReference type="SAM" id="Phobius"/>
    </source>
</evidence>
<accession>A0ABQ2IKD9</accession>